<comment type="caution">
    <text evidence="5">The sequence shown here is derived from an EMBL/GenBank/DDBJ whole genome shotgun (WGS) entry which is preliminary data.</text>
</comment>
<gene>
    <name evidence="5" type="ORF">B0I00_1410</name>
</gene>
<dbReference type="GO" id="GO:0051287">
    <property type="term" value="F:NAD binding"/>
    <property type="evidence" value="ECO:0007669"/>
    <property type="project" value="InterPro"/>
</dbReference>
<dbReference type="Pfam" id="PF03720">
    <property type="entry name" value="UDPG_MGDP_dh_C"/>
    <property type="match status" value="1"/>
</dbReference>
<keyword evidence="6" id="KW-1185">Reference proteome</keyword>
<dbReference type="Pfam" id="PF00984">
    <property type="entry name" value="UDPG_MGDP_dh"/>
    <property type="match status" value="1"/>
</dbReference>
<accession>A0A2N0HJQ8</accession>
<dbReference type="SUPFAM" id="SSF52413">
    <property type="entry name" value="UDP-glucose/GDP-mannose dehydrogenase C-terminal domain"/>
    <property type="match status" value="1"/>
</dbReference>
<evidence type="ECO:0000256" key="2">
    <source>
        <dbReference type="ARBA" id="ARBA00023027"/>
    </source>
</evidence>
<dbReference type="Gene3D" id="3.40.50.720">
    <property type="entry name" value="NAD(P)-binding Rossmann-like Domain"/>
    <property type="match status" value="2"/>
</dbReference>
<dbReference type="SUPFAM" id="SSF51735">
    <property type="entry name" value="NAD(P)-binding Rossmann-fold domains"/>
    <property type="match status" value="1"/>
</dbReference>
<dbReference type="RefSeq" id="WP_100866685.1">
    <property type="nucleotide sequence ID" value="NZ_PHUF01000003.1"/>
</dbReference>
<dbReference type="InterPro" id="IPR028359">
    <property type="entry name" value="UDP_ManNAc/GlcNAc_DH"/>
</dbReference>
<evidence type="ECO:0000313" key="5">
    <source>
        <dbReference type="EMBL" id="PKB19180.1"/>
    </source>
</evidence>
<dbReference type="InterPro" id="IPR036291">
    <property type="entry name" value="NAD(P)-bd_dom_sf"/>
</dbReference>
<dbReference type="SMART" id="SM00984">
    <property type="entry name" value="UDPG_MGDP_dh_C"/>
    <property type="match status" value="1"/>
</dbReference>
<dbReference type="InterPro" id="IPR036220">
    <property type="entry name" value="UDP-Glc/GDP-Man_DH_C_sf"/>
</dbReference>
<dbReference type="AlphaFoldDB" id="A0A2N0HJQ8"/>
<dbReference type="Pfam" id="PF03721">
    <property type="entry name" value="UDPG_MGDP_dh_N"/>
    <property type="match status" value="1"/>
</dbReference>
<dbReference type="InterPro" id="IPR008927">
    <property type="entry name" value="6-PGluconate_DH-like_C_sf"/>
</dbReference>
<comment type="similarity">
    <text evidence="3">Belongs to the UDP-glucose/GDP-mannose dehydrogenase family.</text>
</comment>
<dbReference type="InterPro" id="IPR017476">
    <property type="entry name" value="UDP-Glc/GDP-Man"/>
</dbReference>
<dbReference type="PIRSF" id="PIRSF000124">
    <property type="entry name" value="UDPglc_GDPman_dh"/>
    <property type="match status" value="1"/>
</dbReference>
<dbReference type="Proteomes" id="UP000232587">
    <property type="component" value="Unassembled WGS sequence"/>
</dbReference>
<dbReference type="Gene3D" id="1.20.5.100">
    <property type="entry name" value="Cytochrome c1, transmembrane anchor, C-terminal"/>
    <property type="match status" value="1"/>
</dbReference>
<evidence type="ECO:0000256" key="3">
    <source>
        <dbReference type="PIRNR" id="PIRNR000124"/>
    </source>
</evidence>
<evidence type="ECO:0000259" key="4">
    <source>
        <dbReference type="SMART" id="SM00984"/>
    </source>
</evidence>
<dbReference type="GO" id="GO:0000271">
    <property type="term" value="P:polysaccharide biosynthetic process"/>
    <property type="evidence" value="ECO:0007669"/>
    <property type="project" value="InterPro"/>
</dbReference>
<evidence type="ECO:0000313" key="6">
    <source>
        <dbReference type="Proteomes" id="UP000232587"/>
    </source>
</evidence>
<dbReference type="SUPFAM" id="SSF48179">
    <property type="entry name" value="6-phosphogluconate dehydrogenase C-terminal domain-like"/>
    <property type="match status" value="1"/>
</dbReference>
<dbReference type="GO" id="GO:0016628">
    <property type="term" value="F:oxidoreductase activity, acting on the CH-CH group of donors, NAD or NADP as acceptor"/>
    <property type="evidence" value="ECO:0007669"/>
    <property type="project" value="InterPro"/>
</dbReference>
<dbReference type="NCBIfam" id="TIGR03026">
    <property type="entry name" value="NDP-sugDHase"/>
    <property type="match status" value="1"/>
</dbReference>
<dbReference type="EMBL" id="PHUF01000003">
    <property type="protein sequence ID" value="PKB19180.1"/>
    <property type="molecule type" value="Genomic_DNA"/>
</dbReference>
<keyword evidence="2" id="KW-0520">NAD</keyword>
<dbReference type="GO" id="GO:0016616">
    <property type="term" value="F:oxidoreductase activity, acting on the CH-OH group of donors, NAD or NADP as acceptor"/>
    <property type="evidence" value="ECO:0007669"/>
    <property type="project" value="InterPro"/>
</dbReference>
<organism evidence="5 6">
    <name type="scientific">Novosphingobium kunmingense</name>
    <dbReference type="NCBI Taxonomy" id="1211806"/>
    <lineage>
        <taxon>Bacteria</taxon>
        <taxon>Pseudomonadati</taxon>
        <taxon>Pseudomonadota</taxon>
        <taxon>Alphaproteobacteria</taxon>
        <taxon>Sphingomonadales</taxon>
        <taxon>Sphingomonadaceae</taxon>
        <taxon>Novosphingobium</taxon>
    </lineage>
</organism>
<name>A0A2N0HJQ8_9SPHN</name>
<feature type="domain" description="UDP-glucose/GDP-mannose dehydrogenase C-terminal" evidence="4">
    <location>
        <begin position="319"/>
        <end position="417"/>
    </location>
</feature>
<reference evidence="5 6" key="1">
    <citation type="submission" date="2017-11" db="EMBL/GenBank/DDBJ databases">
        <title>Genomic Encyclopedia of Type Strains, Phase III (KMG-III): the genomes of soil and plant-associated and newly described type strains.</title>
        <authorList>
            <person name="Whitman W."/>
        </authorList>
    </citation>
    <scope>NUCLEOTIDE SEQUENCE [LARGE SCALE GENOMIC DNA]</scope>
    <source>
        <strain evidence="5 6">CGMCC 1.12274</strain>
    </source>
</reference>
<dbReference type="InterPro" id="IPR001732">
    <property type="entry name" value="UDP-Glc/GDP-Man_DH_N"/>
</dbReference>
<protein>
    <submittedName>
        <fullName evidence="5">UDP-N-acetyl-D-mannosaminuronic acid dehydrogenase</fullName>
    </submittedName>
</protein>
<dbReference type="PANTHER" id="PTHR43491:SF1">
    <property type="entry name" value="UDP-N-ACETYL-D-MANNOSAMINE DEHYDROGENASE"/>
    <property type="match status" value="1"/>
</dbReference>
<dbReference type="InterPro" id="IPR014027">
    <property type="entry name" value="UDP-Glc/GDP-Man_DH_C"/>
</dbReference>
<evidence type="ECO:0000256" key="1">
    <source>
        <dbReference type="ARBA" id="ARBA00023002"/>
    </source>
</evidence>
<keyword evidence="1" id="KW-0560">Oxidoreductase</keyword>
<dbReference type="PANTHER" id="PTHR43491">
    <property type="entry name" value="UDP-N-ACETYL-D-MANNOSAMINE DEHYDROGENASE"/>
    <property type="match status" value="1"/>
</dbReference>
<dbReference type="PIRSF" id="PIRSF500136">
    <property type="entry name" value="UDP_ManNAc_DH"/>
    <property type="match status" value="1"/>
</dbReference>
<dbReference type="NCBIfam" id="NF008286">
    <property type="entry name" value="PRK11064.1"/>
    <property type="match status" value="1"/>
</dbReference>
<sequence length="434" mass="46172">MKSDIKPDVCVIGLGYIGLPTAAVVARAGCRVHGVDVTQGVVDTINRGEIHIEEVDLDGLVQGVVQRGLLRASTEMAPADVFIIAVPTPFGENHVPDISHVLAAGEAVAKVLKPGDCVILESTSPVGTTEQLRDLIAARRPDLKCPGLTAETPDVSIAYCPERVLPGKILEELTGNDRSIGGITPRCARKALAFYKRFVRGTCVTTDARSAEMTKLVENAFRDVNIAFANELSIVADRMGLDVWEVIRLANRHPRVNILTPGPGVGGHCIAVDPWFIVHGAPEDTPLIRTARGVNDGKIGHVVDRAEALIAAHPGEAVACLGLAFKANIDDFRESPARAVAARLARAHGSRIRVVEPYASALPREFEGTGATLVDIDTALETCGVLIVLVDHDAFKAVPVAERAAHAVYDTRGIWLDQPKAGTVTGRDGLRLAS</sequence>
<dbReference type="InterPro" id="IPR014026">
    <property type="entry name" value="UDP-Glc/GDP-Man_DH_dimer"/>
</dbReference>
<proteinExistence type="inferred from homology"/>
<dbReference type="OrthoDB" id="9803238at2"/>